<name>A0AAV6J2X4_9ERIC</name>
<proteinExistence type="inferred from homology"/>
<dbReference type="PANTHER" id="PTHR11926:SF1464">
    <property type="entry name" value="UDP-GLYCOSYLTRANSFERASE 76B1-LIKE"/>
    <property type="match status" value="1"/>
</dbReference>
<dbReference type="GO" id="GO:0080044">
    <property type="term" value="F:quercetin 7-O-glucosyltransferase activity"/>
    <property type="evidence" value="ECO:0007669"/>
    <property type="project" value="TreeGrafter"/>
</dbReference>
<dbReference type="GO" id="GO:0080043">
    <property type="term" value="F:quercetin 3-O-glucosyltransferase activity"/>
    <property type="evidence" value="ECO:0007669"/>
    <property type="project" value="TreeGrafter"/>
</dbReference>
<protein>
    <submittedName>
        <fullName evidence="2">Uncharacterized protein</fullName>
    </submittedName>
</protein>
<dbReference type="SUPFAM" id="SSF53756">
    <property type="entry name" value="UDP-Glycosyltransferase/glycogen phosphorylase"/>
    <property type="match status" value="2"/>
</dbReference>
<dbReference type="EMBL" id="JACTNZ010000009">
    <property type="protein sequence ID" value="KAG5533445.1"/>
    <property type="molecule type" value="Genomic_DNA"/>
</dbReference>
<keyword evidence="3" id="KW-1185">Reference proteome</keyword>
<reference evidence="2" key="1">
    <citation type="submission" date="2020-08" db="EMBL/GenBank/DDBJ databases">
        <title>Plant Genome Project.</title>
        <authorList>
            <person name="Zhang R.-G."/>
        </authorList>
    </citation>
    <scope>NUCLEOTIDE SEQUENCE</scope>
    <source>
        <strain evidence="2">WSP0</strain>
        <tissue evidence="2">Leaf</tissue>
    </source>
</reference>
<gene>
    <name evidence="2" type="ORF">RHGRI_027571</name>
</gene>
<comment type="similarity">
    <text evidence="1">Belongs to the UDP-glycosyltransferase family.</text>
</comment>
<organism evidence="2 3">
    <name type="scientific">Rhododendron griersonianum</name>
    <dbReference type="NCBI Taxonomy" id="479676"/>
    <lineage>
        <taxon>Eukaryota</taxon>
        <taxon>Viridiplantae</taxon>
        <taxon>Streptophyta</taxon>
        <taxon>Embryophyta</taxon>
        <taxon>Tracheophyta</taxon>
        <taxon>Spermatophyta</taxon>
        <taxon>Magnoliopsida</taxon>
        <taxon>eudicotyledons</taxon>
        <taxon>Gunneridae</taxon>
        <taxon>Pentapetalae</taxon>
        <taxon>asterids</taxon>
        <taxon>Ericales</taxon>
        <taxon>Ericaceae</taxon>
        <taxon>Ericoideae</taxon>
        <taxon>Rhodoreae</taxon>
        <taxon>Rhododendron</taxon>
    </lineage>
</organism>
<evidence type="ECO:0000313" key="3">
    <source>
        <dbReference type="Proteomes" id="UP000823749"/>
    </source>
</evidence>
<dbReference type="Gene3D" id="3.40.50.2000">
    <property type="entry name" value="Glycogen Phosphorylase B"/>
    <property type="match status" value="3"/>
</dbReference>
<evidence type="ECO:0000256" key="1">
    <source>
        <dbReference type="ARBA" id="ARBA00009995"/>
    </source>
</evidence>
<evidence type="ECO:0000313" key="2">
    <source>
        <dbReference type="EMBL" id="KAG5533445.1"/>
    </source>
</evidence>
<dbReference type="PANTHER" id="PTHR11926">
    <property type="entry name" value="GLUCOSYL/GLUCURONOSYL TRANSFERASES"/>
    <property type="match status" value="1"/>
</dbReference>
<dbReference type="FunFam" id="3.40.50.2000:FF:000120">
    <property type="entry name" value="UDP-glycosyltransferase 76C1"/>
    <property type="match status" value="1"/>
</dbReference>
<dbReference type="AlphaFoldDB" id="A0AAV6J2X4"/>
<dbReference type="Proteomes" id="UP000823749">
    <property type="component" value="Chromosome 9"/>
</dbReference>
<comment type="caution">
    <text evidence="2">The sequence shown here is derived from an EMBL/GenBank/DDBJ whole genome shotgun (WGS) entry which is preliminary data.</text>
</comment>
<sequence length="456" mass="50339">MEEQKQTQKPQTNNRRLVLFPAPLQGHINPMLQLASILHSQGFSVTVIHTHFNSPAKSRHPHFTFLPISDRLSPAEASTEDVVSLLTLLNSNCAAPFRDALGGLLADGPIACLITDTGWHFSQSVADGFGIPRIVLRTTSVSSFLAFAALPMLREKGYLLKQDGPIACLITDAIWHFSQSVADGFGTLRIVLRTSSVSSFLVYAAFSTLQEMGDLPKQGPLIFKVALVKYLMAKLYIGGKQKTWLLCFKKQAPMEEQKQTQKPQANNRRLVLFPTPAQGHINPMLQLANILHSRGFSITLIRTHFNSPAKSDDRHFTFLPVSDRISLTEASMENLLSFPTLLSSNCAAPFRDCLAGLLEDGAIACLITDAIWHFSQSVADGFGIPRIVLRTGSVSSFLVYAALPMLREKGYLPKQGVGFFELCISFSVSLALNYSSFSLTNHMELQNCMNLSFWFG</sequence>
<accession>A0AAV6J2X4</accession>